<dbReference type="OrthoDB" id="687730at2759"/>
<name>A0A409XGJ5_PSICY</name>
<evidence type="ECO:0000313" key="2">
    <source>
        <dbReference type="EMBL" id="PPQ89874.1"/>
    </source>
</evidence>
<dbReference type="InterPro" id="IPR051176">
    <property type="entry name" value="Cent_Immune-Sig_Mod"/>
</dbReference>
<dbReference type="Proteomes" id="UP000283269">
    <property type="component" value="Unassembled WGS sequence"/>
</dbReference>
<organism evidence="2 3">
    <name type="scientific">Psilocybe cyanescens</name>
    <dbReference type="NCBI Taxonomy" id="93625"/>
    <lineage>
        <taxon>Eukaryota</taxon>
        <taxon>Fungi</taxon>
        <taxon>Dikarya</taxon>
        <taxon>Basidiomycota</taxon>
        <taxon>Agaricomycotina</taxon>
        <taxon>Agaricomycetes</taxon>
        <taxon>Agaricomycetidae</taxon>
        <taxon>Agaricales</taxon>
        <taxon>Agaricineae</taxon>
        <taxon>Strophariaceae</taxon>
        <taxon>Psilocybe</taxon>
    </lineage>
</organism>
<dbReference type="InParanoid" id="A0A409XGJ5"/>
<comment type="caution">
    <text evidence="2">The sequence shown here is derived from an EMBL/GenBank/DDBJ whole genome shotgun (WGS) entry which is preliminary data.</text>
</comment>
<dbReference type="PANTHER" id="PTHR15715:SF37">
    <property type="entry name" value="LD47843P"/>
    <property type="match status" value="1"/>
</dbReference>
<dbReference type="Gene3D" id="2.60.200.20">
    <property type="match status" value="1"/>
</dbReference>
<dbReference type="PANTHER" id="PTHR15715">
    <property type="entry name" value="CENTROSOMAL PROTEIN OF 170 KDA"/>
    <property type="match status" value="1"/>
</dbReference>
<dbReference type="SUPFAM" id="SSF49879">
    <property type="entry name" value="SMAD/FHA domain"/>
    <property type="match status" value="1"/>
</dbReference>
<dbReference type="InterPro" id="IPR000253">
    <property type="entry name" value="FHA_dom"/>
</dbReference>
<keyword evidence="3" id="KW-1185">Reference proteome</keyword>
<proteinExistence type="predicted"/>
<evidence type="ECO:0000313" key="3">
    <source>
        <dbReference type="Proteomes" id="UP000283269"/>
    </source>
</evidence>
<evidence type="ECO:0000259" key="1">
    <source>
        <dbReference type="Pfam" id="PF00498"/>
    </source>
</evidence>
<dbReference type="EMBL" id="NHYD01001793">
    <property type="protein sequence ID" value="PPQ89874.1"/>
    <property type="molecule type" value="Genomic_DNA"/>
</dbReference>
<feature type="non-terminal residue" evidence="2">
    <location>
        <position position="1"/>
    </location>
</feature>
<dbReference type="STRING" id="93625.A0A409XGJ5"/>
<dbReference type="AlphaFoldDB" id="A0A409XGJ5"/>
<dbReference type="Pfam" id="PF00498">
    <property type="entry name" value="FHA"/>
    <property type="match status" value="1"/>
</dbReference>
<dbReference type="GO" id="GO:0005737">
    <property type="term" value="C:cytoplasm"/>
    <property type="evidence" value="ECO:0007669"/>
    <property type="project" value="TreeGrafter"/>
</dbReference>
<feature type="domain" description="FHA" evidence="1">
    <location>
        <begin position="52"/>
        <end position="119"/>
    </location>
</feature>
<sequence>HGTIPSPVPLVSPLQQQSISLPSNTLFPALYLYPLSDTWSLKHIALTNLHTKIGRQTSSKTVPGERNGFFDSKHAEMWEEGGKDVKSSNGAFINSEQLSSEGHKSDPFELKSHDIIEFGIGIAGEDNKGITHCKVAACVVCVFTEQDAQVTARAKLHQRQH</sequence>
<dbReference type="InterPro" id="IPR008984">
    <property type="entry name" value="SMAD_FHA_dom_sf"/>
</dbReference>
<reference evidence="2 3" key="1">
    <citation type="journal article" date="2018" name="Evol. Lett.">
        <title>Horizontal gene cluster transfer increased hallucinogenic mushroom diversity.</title>
        <authorList>
            <person name="Reynolds H.T."/>
            <person name="Vijayakumar V."/>
            <person name="Gluck-Thaler E."/>
            <person name="Korotkin H.B."/>
            <person name="Matheny P.B."/>
            <person name="Slot J.C."/>
        </authorList>
    </citation>
    <scope>NUCLEOTIDE SEQUENCE [LARGE SCALE GENOMIC DNA]</scope>
    <source>
        <strain evidence="2 3">2631</strain>
    </source>
</reference>
<gene>
    <name evidence="2" type="ORF">CVT25_004796</name>
</gene>
<accession>A0A409XGJ5</accession>
<protein>
    <recommendedName>
        <fullName evidence="1">FHA domain-containing protein</fullName>
    </recommendedName>
</protein>